<dbReference type="Proteomes" id="UP000054549">
    <property type="component" value="Unassembled WGS sequence"/>
</dbReference>
<proteinExistence type="predicted"/>
<name>A0A0C2SK89_AMAMK</name>
<keyword evidence="3" id="KW-1185">Reference proteome</keyword>
<evidence type="ECO:0000256" key="1">
    <source>
        <dbReference type="SAM" id="MobiDB-lite"/>
    </source>
</evidence>
<dbReference type="InParanoid" id="A0A0C2SK89"/>
<evidence type="ECO:0000313" key="2">
    <source>
        <dbReference type="EMBL" id="KIL63615.1"/>
    </source>
</evidence>
<dbReference type="AlphaFoldDB" id="A0A0C2SK89"/>
<dbReference type="HOGENOM" id="CLU_1740033_0_0_1"/>
<evidence type="ECO:0000313" key="3">
    <source>
        <dbReference type="Proteomes" id="UP000054549"/>
    </source>
</evidence>
<sequence>MLTFDRICAALIPRQTEAGACAWIDAFFFRATAMLSSDKRMVLTMEYAVPSVNIGPSNINISGLVDYAAIVANKKNASKSTVEFSQYPTSSFSLGIFRQDSRLLTIKRNMGDSTCLFVVEAKLHDPMDRNPSSMTAHQPARDGMVRPNSG</sequence>
<reference evidence="2 3" key="1">
    <citation type="submission" date="2014-04" db="EMBL/GenBank/DDBJ databases">
        <title>Evolutionary Origins and Diversification of the Mycorrhizal Mutualists.</title>
        <authorList>
            <consortium name="DOE Joint Genome Institute"/>
            <consortium name="Mycorrhizal Genomics Consortium"/>
            <person name="Kohler A."/>
            <person name="Kuo A."/>
            <person name="Nagy L.G."/>
            <person name="Floudas D."/>
            <person name="Copeland A."/>
            <person name="Barry K.W."/>
            <person name="Cichocki N."/>
            <person name="Veneault-Fourrey C."/>
            <person name="LaButti K."/>
            <person name="Lindquist E.A."/>
            <person name="Lipzen A."/>
            <person name="Lundell T."/>
            <person name="Morin E."/>
            <person name="Murat C."/>
            <person name="Riley R."/>
            <person name="Ohm R."/>
            <person name="Sun H."/>
            <person name="Tunlid A."/>
            <person name="Henrissat B."/>
            <person name="Grigoriev I.V."/>
            <person name="Hibbett D.S."/>
            <person name="Martin F."/>
        </authorList>
    </citation>
    <scope>NUCLEOTIDE SEQUENCE [LARGE SCALE GENOMIC DNA]</scope>
    <source>
        <strain evidence="2 3">Koide BX008</strain>
    </source>
</reference>
<dbReference type="OrthoDB" id="2720314at2759"/>
<accession>A0A0C2SK89</accession>
<dbReference type="EMBL" id="KN818257">
    <property type="protein sequence ID" value="KIL63615.1"/>
    <property type="molecule type" value="Genomic_DNA"/>
</dbReference>
<organism evidence="2 3">
    <name type="scientific">Amanita muscaria (strain Koide BX008)</name>
    <dbReference type="NCBI Taxonomy" id="946122"/>
    <lineage>
        <taxon>Eukaryota</taxon>
        <taxon>Fungi</taxon>
        <taxon>Dikarya</taxon>
        <taxon>Basidiomycota</taxon>
        <taxon>Agaricomycotina</taxon>
        <taxon>Agaricomycetes</taxon>
        <taxon>Agaricomycetidae</taxon>
        <taxon>Agaricales</taxon>
        <taxon>Pluteineae</taxon>
        <taxon>Amanitaceae</taxon>
        <taxon>Amanita</taxon>
    </lineage>
</organism>
<gene>
    <name evidence="2" type="ORF">M378DRAFT_660410</name>
</gene>
<protein>
    <submittedName>
        <fullName evidence="2">Uncharacterized protein</fullName>
    </submittedName>
</protein>
<feature type="region of interest" description="Disordered" evidence="1">
    <location>
        <begin position="128"/>
        <end position="150"/>
    </location>
</feature>